<sequence length="274" mass="28884">MTTIAVTGATGTIGRLTTEGLVRAGHRPRLLAPRPERLAPTDLPTAVCSYADAEGTRAALEGVDVVLFVSGREDADRLDQHRTFAAAAADAGVRHVVYTSFVGASADSTFTLGRDHAATEEAIRETGVAWTMLRDNFYAEVFPLFADAEGVIRGPAGDGRVAAVSQRDVAAVAAHVLADPAPHAGATYDLTGPRALDLTEIAAVLSETTGRPHRYEQETVEEARASRASYGAPDWQVDAWVSTYTAIATGELAEVSGDVERLLGRPATPFVDAV</sequence>
<protein>
    <submittedName>
        <fullName evidence="2">SDR family oxidoreductase</fullName>
    </submittedName>
</protein>
<name>A0ABN2VUB4_9ACTN</name>
<dbReference type="PANTHER" id="PTHR47129">
    <property type="entry name" value="QUINONE OXIDOREDUCTASE 2"/>
    <property type="match status" value="1"/>
</dbReference>
<reference evidence="2 3" key="1">
    <citation type="journal article" date="2019" name="Int. J. Syst. Evol. Microbiol.">
        <title>The Global Catalogue of Microorganisms (GCM) 10K type strain sequencing project: providing services to taxonomists for standard genome sequencing and annotation.</title>
        <authorList>
            <consortium name="The Broad Institute Genomics Platform"/>
            <consortium name="The Broad Institute Genome Sequencing Center for Infectious Disease"/>
            <person name="Wu L."/>
            <person name="Ma J."/>
        </authorList>
    </citation>
    <scope>NUCLEOTIDE SEQUENCE [LARGE SCALE GENOMIC DNA]</scope>
    <source>
        <strain evidence="2 3">JCM 15749</strain>
    </source>
</reference>
<dbReference type="CDD" id="cd05269">
    <property type="entry name" value="TMR_SDR_a"/>
    <property type="match status" value="1"/>
</dbReference>
<dbReference type="PANTHER" id="PTHR47129:SF1">
    <property type="entry name" value="NMRA-LIKE DOMAIN-CONTAINING PROTEIN"/>
    <property type="match status" value="1"/>
</dbReference>
<keyword evidence="3" id="KW-1185">Reference proteome</keyword>
<dbReference type="RefSeq" id="WP_344324809.1">
    <property type="nucleotide sequence ID" value="NZ_BAAAPY010000002.1"/>
</dbReference>
<dbReference type="InterPro" id="IPR036291">
    <property type="entry name" value="NAD(P)-bd_dom_sf"/>
</dbReference>
<accession>A0ABN2VUB4</accession>
<evidence type="ECO:0000313" key="2">
    <source>
        <dbReference type="EMBL" id="GAA2072589.1"/>
    </source>
</evidence>
<gene>
    <name evidence="2" type="ORF">GCM10009821_08360</name>
</gene>
<proteinExistence type="predicted"/>
<dbReference type="EMBL" id="BAAAPY010000002">
    <property type="protein sequence ID" value="GAA2072589.1"/>
    <property type="molecule type" value="Genomic_DNA"/>
</dbReference>
<dbReference type="Gene3D" id="3.90.25.10">
    <property type="entry name" value="UDP-galactose 4-epimerase, domain 1"/>
    <property type="match status" value="1"/>
</dbReference>
<dbReference type="Gene3D" id="3.40.50.720">
    <property type="entry name" value="NAD(P)-binding Rossmann-like Domain"/>
    <property type="match status" value="1"/>
</dbReference>
<dbReference type="SUPFAM" id="SSF51735">
    <property type="entry name" value="NAD(P)-binding Rossmann-fold domains"/>
    <property type="match status" value="1"/>
</dbReference>
<evidence type="ECO:0000259" key="1">
    <source>
        <dbReference type="Pfam" id="PF13460"/>
    </source>
</evidence>
<feature type="domain" description="NAD(P)-binding" evidence="1">
    <location>
        <begin position="8"/>
        <end position="180"/>
    </location>
</feature>
<evidence type="ECO:0000313" key="3">
    <source>
        <dbReference type="Proteomes" id="UP001501480"/>
    </source>
</evidence>
<dbReference type="Pfam" id="PF13460">
    <property type="entry name" value="NAD_binding_10"/>
    <property type="match status" value="1"/>
</dbReference>
<dbReference type="InterPro" id="IPR052718">
    <property type="entry name" value="NmrA-type_oxidoreductase"/>
</dbReference>
<comment type="caution">
    <text evidence="2">The sequence shown here is derived from an EMBL/GenBank/DDBJ whole genome shotgun (WGS) entry which is preliminary data.</text>
</comment>
<organism evidence="2 3">
    <name type="scientific">Aeromicrobium halocynthiae</name>
    <dbReference type="NCBI Taxonomy" id="560557"/>
    <lineage>
        <taxon>Bacteria</taxon>
        <taxon>Bacillati</taxon>
        <taxon>Actinomycetota</taxon>
        <taxon>Actinomycetes</taxon>
        <taxon>Propionibacteriales</taxon>
        <taxon>Nocardioidaceae</taxon>
        <taxon>Aeromicrobium</taxon>
    </lineage>
</organism>
<dbReference type="InterPro" id="IPR016040">
    <property type="entry name" value="NAD(P)-bd_dom"/>
</dbReference>
<dbReference type="Proteomes" id="UP001501480">
    <property type="component" value="Unassembled WGS sequence"/>
</dbReference>